<evidence type="ECO:0000313" key="3">
    <source>
        <dbReference type="EMBL" id="KAF9063080.1"/>
    </source>
</evidence>
<dbReference type="Proteomes" id="UP000772434">
    <property type="component" value="Unassembled WGS sequence"/>
</dbReference>
<gene>
    <name evidence="3" type="ORF">BDP27DRAFT_1271147</name>
</gene>
<keyword evidence="1" id="KW-0472">Membrane</keyword>
<feature type="domain" description="DUF6534" evidence="2">
    <location>
        <begin position="171"/>
        <end position="260"/>
    </location>
</feature>
<keyword evidence="1" id="KW-0812">Transmembrane</keyword>
<evidence type="ECO:0000256" key="1">
    <source>
        <dbReference type="SAM" id="Phobius"/>
    </source>
</evidence>
<dbReference type="OrthoDB" id="3262409at2759"/>
<feature type="transmembrane region" description="Helical" evidence="1">
    <location>
        <begin position="91"/>
        <end position="111"/>
    </location>
</feature>
<accession>A0A9P5PJD2</accession>
<dbReference type="Pfam" id="PF20152">
    <property type="entry name" value="DUF6534"/>
    <property type="match status" value="1"/>
</dbReference>
<evidence type="ECO:0000313" key="4">
    <source>
        <dbReference type="Proteomes" id="UP000772434"/>
    </source>
</evidence>
<evidence type="ECO:0000259" key="2">
    <source>
        <dbReference type="Pfam" id="PF20152"/>
    </source>
</evidence>
<keyword evidence="4" id="KW-1185">Reference proteome</keyword>
<organism evidence="3 4">
    <name type="scientific">Rhodocollybia butyracea</name>
    <dbReference type="NCBI Taxonomy" id="206335"/>
    <lineage>
        <taxon>Eukaryota</taxon>
        <taxon>Fungi</taxon>
        <taxon>Dikarya</taxon>
        <taxon>Basidiomycota</taxon>
        <taxon>Agaricomycotina</taxon>
        <taxon>Agaricomycetes</taxon>
        <taxon>Agaricomycetidae</taxon>
        <taxon>Agaricales</taxon>
        <taxon>Marasmiineae</taxon>
        <taxon>Omphalotaceae</taxon>
        <taxon>Rhodocollybia</taxon>
    </lineage>
</organism>
<feature type="transmembrane region" description="Helical" evidence="1">
    <location>
        <begin position="52"/>
        <end position="71"/>
    </location>
</feature>
<name>A0A9P5PJD2_9AGAR</name>
<feature type="transmembrane region" description="Helical" evidence="1">
    <location>
        <begin position="20"/>
        <end position="40"/>
    </location>
</feature>
<dbReference type="PANTHER" id="PTHR40465:SF1">
    <property type="entry name" value="DUF6534 DOMAIN-CONTAINING PROTEIN"/>
    <property type="match status" value="1"/>
</dbReference>
<dbReference type="PANTHER" id="PTHR40465">
    <property type="entry name" value="CHROMOSOME 1, WHOLE GENOME SHOTGUN SEQUENCE"/>
    <property type="match status" value="1"/>
</dbReference>
<protein>
    <recommendedName>
        <fullName evidence="2">DUF6534 domain-containing protein</fullName>
    </recommendedName>
</protein>
<dbReference type="AlphaFoldDB" id="A0A9P5PJD2"/>
<sequence>MSVCATIPANVVQLTGPQLLGFAGNWALFGCVSVQVYMYHVSFPNDRWPLKLLVYGLFIWDVLQTMLYTSSVFSWLGSNWGNATAMDKPGITWFTIPFMSGVASAAVQCFYAWRIFILSNSKLLTLFIVMIALMEGSAAMADGVMTKIGVNSFAELQNKNFAVTTVWLLGSAVCDIIICVSMTYYLSRARKITGYKSTENMLTRLINLAVGTGLLTASIAIIAAILFIVYRNNNYHIVPDDVIGKLYTNALMVQFNSRRREIDDTDKYTWDGEHRSKSLLSLNLNPKDIAVTVNIHENIEKGGSDSTSY</sequence>
<comment type="caution">
    <text evidence="3">The sequence shown here is derived from an EMBL/GenBank/DDBJ whole genome shotgun (WGS) entry which is preliminary data.</text>
</comment>
<dbReference type="InterPro" id="IPR045339">
    <property type="entry name" value="DUF6534"/>
</dbReference>
<dbReference type="EMBL" id="JADNRY010000154">
    <property type="protein sequence ID" value="KAF9063080.1"/>
    <property type="molecule type" value="Genomic_DNA"/>
</dbReference>
<feature type="transmembrane region" description="Helical" evidence="1">
    <location>
        <begin position="161"/>
        <end position="185"/>
    </location>
</feature>
<feature type="transmembrane region" description="Helical" evidence="1">
    <location>
        <begin position="123"/>
        <end position="141"/>
    </location>
</feature>
<proteinExistence type="predicted"/>
<reference evidence="3" key="1">
    <citation type="submission" date="2020-11" db="EMBL/GenBank/DDBJ databases">
        <authorList>
            <consortium name="DOE Joint Genome Institute"/>
            <person name="Ahrendt S."/>
            <person name="Riley R."/>
            <person name="Andreopoulos W."/>
            <person name="Labutti K."/>
            <person name="Pangilinan J."/>
            <person name="Ruiz-Duenas F.J."/>
            <person name="Barrasa J.M."/>
            <person name="Sanchez-Garcia M."/>
            <person name="Camarero S."/>
            <person name="Miyauchi S."/>
            <person name="Serrano A."/>
            <person name="Linde D."/>
            <person name="Babiker R."/>
            <person name="Drula E."/>
            <person name="Ayuso-Fernandez I."/>
            <person name="Pacheco R."/>
            <person name="Padilla G."/>
            <person name="Ferreira P."/>
            <person name="Barriuso J."/>
            <person name="Kellner H."/>
            <person name="Castanera R."/>
            <person name="Alfaro M."/>
            <person name="Ramirez L."/>
            <person name="Pisabarro A.G."/>
            <person name="Kuo A."/>
            <person name="Tritt A."/>
            <person name="Lipzen A."/>
            <person name="He G."/>
            <person name="Yan M."/>
            <person name="Ng V."/>
            <person name="Cullen D."/>
            <person name="Martin F."/>
            <person name="Rosso M.-N."/>
            <person name="Henrissat B."/>
            <person name="Hibbett D."/>
            <person name="Martinez A.T."/>
            <person name="Grigoriev I.V."/>
        </authorList>
    </citation>
    <scope>NUCLEOTIDE SEQUENCE</scope>
    <source>
        <strain evidence="3">AH 40177</strain>
    </source>
</reference>
<keyword evidence="1" id="KW-1133">Transmembrane helix</keyword>
<feature type="transmembrane region" description="Helical" evidence="1">
    <location>
        <begin position="205"/>
        <end position="230"/>
    </location>
</feature>